<keyword evidence="7" id="KW-0695">RNA-directed DNA polymerase</keyword>
<evidence type="ECO:0000256" key="4">
    <source>
        <dbReference type="ARBA" id="ARBA00022722"/>
    </source>
</evidence>
<dbReference type="InterPro" id="IPR036397">
    <property type="entry name" value="RNaseH_sf"/>
</dbReference>
<evidence type="ECO:0000256" key="1">
    <source>
        <dbReference type="ARBA" id="ARBA00012493"/>
    </source>
</evidence>
<keyword evidence="4" id="KW-0540">Nuclease</keyword>
<organism evidence="11 12">
    <name type="scientific">Dryococelus australis</name>
    <dbReference type="NCBI Taxonomy" id="614101"/>
    <lineage>
        <taxon>Eukaryota</taxon>
        <taxon>Metazoa</taxon>
        <taxon>Ecdysozoa</taxon>
        <taxon>Arthropoda</taxon>
        <taxon>Hexapoda</taxon>
        <taxon>Insecta</taxon>
        <taxon>Pterygota</taxon>
        <taxon>Neoptera</taxon>
        <taxon>Polyneoptera</taxon>
        <taxon>Phasmatodea</taxon>
        <taxon>Verophasmatodea</taxon>
        <taxon>Anareolatae</taxon>
        <taxon>Phasmatidae</taxon>
        <taxon>Eurycanthinae</taxon>
        <taxon>Dryococelus</taxon>
    </lineage>
</organism>
<keyword evidence="12" id="KW-1185">Reference proteome</keyword>
<comment type="caution">
    <text evidence="11">The sequence shown here is derived from an EMBL/GenBank/DDBJ whole genome shotgun (WGS) entry which is preliminary data.</text>
</comment>
<dbReference type="SUPFAM" id="SSF56672">
    <property type="entry name" value="DNA/RNA polymerases"/>
    <property type="match status" value="1"/>
</dbReference>
<reference evidence="11 12" key="1">
    <citation type="submission" date="2023-02" db="EMBL/GenBank/DDBJ databases">
        <title>LHISI_Scaffold_Assembly.</title>
        <authorList>
            <person name="Stuart O.P."/>
            <person name="Cleave R."/>
            <person name="Magrath M.J.L."/>
            <person name="Mikheyev A.S."/>
        </authorList>
    </citation>
    <scope>NUCLEOTIDE SEQUENCE [LARGE SCALE GENOMIC DNA]</scope>
    <source>
        <strain evidence="11">Daus_M_001</strain>
        <tissue evidence="11">Leg muscle</tissue>
    </source>
</reference>
<gene>
    <name evidence="11" type="ORF">PR048_027674</name>
</gene>
<dbReference type="Gene3D" id="1.10.340.70">
    <property type="match status" value="1"/>
</dbReference>
<evidence type="ECO:0000256" key="5">
    <source>
        <dbReference type="ARBA" id="ARBA00022759"/>
    </source>
</evidence>
<dbReference type="InterPro" id="IPR041373">
    <property type="entry name" value="RT_RNaseH"/>
</dbReference>
<feature type="domain" description="Reverse transcriptase RNase H-like" evidence="9">
    <location>
        <begin position="131"/>
        <end position="226"/>
    </location>
</feature>
<dbReference type="InterPro" id="IPR043502">
    <property type="entry name" value="DNA/RNA_pol_sf"/>
</dbReference>
<evidence type="ECO:0000256" key="3">
    <source>
        <dbReference type="ARBA" id="ARBA00022695"/>
    </source>
</evidence>
<feature type="region of interest" description="Disordered" evidence="8">
    <location>
        <begin position="605"/>
        <end position="652"/>
    </location>
</feature>
<sequence length="652" mass="74978">MEVYAYALNIKWGSTEEECQHNLIACLDQLQKFDLHLNQQKCSFFQEQIEYLGHVIEFNKILKSLGNVAAIVDMPRPKSIEDVRRFLGMVTYYSRFIHGTSTITTPLRHFLSTFLKLKQAIASDQVFIPYDPDLPVQLACDAIPTGIARVLSHIVDGHEHPIAFTSSEQNYSQVDREALAIVFTYLFGRHFKLITDNHPLTRIFNHRAALPKMTAGCLQCYAAFLSGFNYTIDFKKGIENTPININIYTASTINNEVKQLCDTTIEQISIPTVIYQLLKEVMKNNDTLSSIMNSLQEEYTSEPDCIIESGILFRGQRVVSASLQSAVLHELHRTHVDITKMNQLPLRYVYWKKIDSDIEHIVRSCSECVAIKNRRAKAPSHPWEGNITGNKFITIMPALTKTIIFWNGFPEVMVSENAMIFTSENLHNSEFCVARYPTTNSLAECNVQMQKHRLATISNQNMLIHQKNWKILFRYQATPLSNGKSPAEQYLNRQIRIQLDSMRPIKFHESPAPTQSVPRYYSNNKAHWKCGNILKKLGKLHHLLELDNGFHKRHIDQLRSTEVLLPARKTVHFDPQPKSPTSDDRQLNKSNLGDLTEIMDPDVVLPEEEQPDPIEQGEVPVIDFQLPEQSAQRERPQRERRLPAYPRDYSLY</sequence>
<dbReference type="PANTHER" id="PTHR37984">
    <property type="entry name" value="PROTEIN CBG26694"/>
    <property type="match status" value="1"/>
</dbReference>
<dbReference type="PANTHER" id="PTHR37984:SF5">
    <property type="entry name" value="PROTEIN NYNRIN-LIKE"/>
    <property type="match status" value="1"/>
</dbReference>
<keyword evidence="6" id="KW-0378">Hydrolase</keyword>
<dbReference type="InterPro" id="IPR043128">
    <property type="entry name" value="Rev_trsase/Diguanyl_cyclase"/>
</dbReference>
<evidence type="ECO:0000313" key="12">
    <source>
        <dbReference type="Proteomes" id="UP001159363"/>
    </source>
</evidence>
<dbReference type="EC" id="2.7.7.49" evidence="1"/>
<dbReference type="InterPro" id="IPR050951">
    <property type="entry name" value="Retrovirus_Pol_polyprotein"/>
</dbReference>
<dbReference type="Proteomes" id="UP001159363">
    <property type="component" value="Chromosome 11"/>
</dbReference>
<evidence type="ECO:0000259" key="10">
    <source>
        <dbReference type="Pfam" id="PF17921"/>
    </source>
</evidence>
<proteinExistence type="predicted"/>
<dbReference type="Gene3D" id="3.30.70.270">
    <property type="match status" value="2"/>
</dbReference>
<dbReference type="Pfam" id="PF17921">
    <property type="entry name" value="Integrase_H2C2"/>
    <property type="match status" value="1"/>
</dbReference>
<dbReference type="EMBL" id="JARBHB010000012">
    <property type="protein sequence ID" value="KAJ8871357.1"/>
    <property type="molecule type" value="Genomic_DNA"/>
</dbReference>
<protein>
    <recommendedName>
        <fullName evidence="1">RNA-directed DNA polymerase</fullName>
        <ecNumber evidence="1">2.7.7.49</ecNumber>
    </recommendedName>
</protein>
<evidence type="ECO:0000256" key="6">
    <source>
        <dbReference type="ARBA" id="ARBA00022801"/>
    </source>
</evidence>
<evidence type="ECO:0000256" key="2">
    <source>
        <dbReference type="ARBA" id="ARBA00022679"/>
    </source>
</evidence>
<dbReference type="InterPro" id="IPR041588">
    <property type="entry name" value="Integrase_H2C2"/>
</dbReference>
<feature type="domain" description="Integrase zinc-binding" evidence="10">
    <location>
        <begin position="320"/>
        <end position="373"/>
    </location>
</feature>
<evidence type="ECO:0000313" key="11">
    <source>
        <dbReference type="EMBL" id="KAJ8871357.1"/>
    </source>
</evidence>
<dbReference type="Pfam" id="PF17917">
    <property type="entry name" value="RT_RNaseH"/>
    <property type="match status" value="1"/>
</dbReference>
<name>A0ABQ9GH53_9NEOP</name>
<evidence type="ECO:0000259" key="9">
    <source>
        <dbReference type="Pfam" id="PF17917"/>
    </source>
</evidence>
<feature type="compositionally biased region" description="Basic and acidic residues" evidence="8">
    <location>
        <begin position="631"/>
        <end position="642"/>
    </location>
</feature>
<evidence type="ECO:0000256" key="7">
    <source>
        <dbReference type="ARBA" id="ARBA00022918"/>
    </source>
</evidence>
<keyword evidence="3" id="KW-0548">Nucleotidyltransferase</keyword>
<accession>A0ABQ9GH53</accession>
<evidence type="ECO:0000256" key="8">
    <source>
        <dbReference type="SAM" id="MobiDB-lite"/>
    </source>
</evidence>
<keyword evidence="5" id="KW-0255">Endonuclease</keyword>
<dbReference type="Gene3D" id="3.30.420.10">
    <property type="entry name" value="Ribonuclease H-like superfamily/Ribonuclease H"/>
    <property type="match status" value="1"/>
</dbReference>
<keyword evidence="2" id="KW-0808">Transferase</keyword>
<dbReference type="CDD" id="cd09274">
    <property type="entry name" value="RNase_HI_RT_Ty3"/>
    <property type="match status" value="1"/>
</dbReference>
<feature type="region of interest" description="Disordered" evidence="8">
    <location>
        <begin position="569"/>
        <end position="589"/>
    </location>
</feature>